<keyword evidence="4" id="KW-0378">Hydrolase</keyword>
<evidence type="ECO:0000313" key="7">
    <source>
        <dbReference type="EMBL" id="SHF13302.1"/>
    </source>
</evidence>
<feature type="domain" description="HRDC" evidence="6">
    <location>
        <begin position="210"/>
        <end position="290"/>
    </location>
</feature>
<dbReference type="InterPro" id="IPR006292">
    <property type="entry name" value="RNase_D"/>
</dbReference>
<organism evidence="7 8">
    <name type="scientific">Thermomonas hydrothermalis</name>
    <dbReference type="NCBI Taxonomy" id="213588"/>
    <lineage>
        <taxon>Bacteria</taxon>
        <taxon>Pseudomonadati</taxon>
        <taxon>Pseudomonadota</taxon>
        <taxon>Gammaproteobacteria</taxon>
        <taxon>Lysobacterales</taxon>
        <taxon>Lysobacteraceae</taxon>
        <taxon>Thermomonas</taxon>
    </lineage>
</organism>
<dbReference type="GO" id="GO:0033890">
    <property type="term" value="F:ribonuclease D activity"/>
    <property type="evidence" value="ECO:0007669"/>
    <property type="project" value="InterPro"/>
</dbReference>
<dbReference type="GO" id="GO:0008033">
    <property type="term" value="P:tRNA processing"/>
    <property type="evidence" value="ECO:0007669"/>
    <property type="project" value="UniProtKB-KW"/>
</dbReference>
<dbReference type="Gene3D" id="1.10.150.80">
    <property type="entry name" value="HRDC domain"/>
    <property type="match status" value="1"/>
</dbReference>
<dbReference type="AlphaFoldDB" id="A0A1M4Z691"/>
<dbReference type="OrthoDB" id="9800549at2"/>
<dbReference type="InterPro" id="IPR002562">
    <property type="entry name" value="3'-5'_exonuclease_dom"/>
</dbReference>
<dbReference type="PROSITE" id="PS50967">
    <property type="entry name" value="HRDC"/>
    <property type="match status" value="1"/>
</dbReference>
<dbReference type="InterPro" id="IPR012337">
    <property type="entry name" value="RNaseH-like_sf"/>
</dbReference>
<gene>
    <name evidence="7" type="ORF">SAMN02745204_01854</name>
</gene>
<dbReference type="Pfam" id="PF01612">
    <property type="entry name" value="DNA_pol_A_exo1"/>
    <property type="match status" value="1"/>
</dbReference>
<proteinExistence type="predicted"/>
<reference evidence="8" key="1">
    <citation type="submission" date="2016-11" db="EMBL/GenBank/DDBJ databases">
        <authorList>
            <person name="Varghese N."/>
            <person name="Submissions S."/>
        </authorList>
    </citation>
    <scope>NUCLEOTIDE SEQUENCE [LARGE SCALE GENOMIC DNA]</scope>
    <source>
        <strain evidence="8">DSM 14834</strain>
    </source>
</reference>
<dbReference type="PANTHER" id="PTHR47649">
    <property type="entry name" value="RIBONUCLEASE D"/>
    <property type="match status" value="1"/>
</dbReference>
<dbReference type="STRING" id="213588.SAMN02745204_01854"/>
<dbReference type="InterPro" id="IPR051086">
    <property type="entry name" value="RNase_D-like"/>
</dbReference>
<dbReference type="GO" id="GO:0000166">
    <property type="term" value="F:nucleotide binding"/>
    <property type="evidence" value="ECO:0007669"/>
    <property type="project" value="InterPro"/>
</dbReference>
<dbReference type="SUPFAM" id="SSF53098">
    <property type="entry name" value="Ribonuclease H-like"/>
    <property type="match status" value="1"/>
</dbReference>
<evidence type="ECO:0000259" key="6">
    <source>
        <dbReference type="PROSITE" id="PS50967"/>
    </source>
</evidence>
<dbReference type="InterPro" id="IPR010997">
    <property type="entry name" value="HRDC-like_sf"/>
</dbReference>
<evidence type="ECO:0000256" key="1">
    <source>
        <dbReference type="ARBA" id="ARBA00022490"/>
    </source>
</evidence>
<name>A0A1M4Z691_9GAMM</name>
<dbReference type="RefSeq" id="WP_072756299.1">
    <property type="nucleotide sequence ID" value="NZ_FQUK01000033.1"/>
</dbReference>
<dbReference type="GO" id="GO:0008408">
    <property type="term" value="F:3'-5' exonuclease activity"/>
    <property type="evidence" value="ECO:0007669"/>
    <property type="project" value="InterPro"/>
</dbReference>
<evidence type="ECO:0000256" key="3">
    <source>
        <dbReference type="ARBA" id="ARBA00022722"/>
    </source>
</evidence>
<dbReference type="EMBL" id="FQUK01000033">
    <property type="protein sequence ID" value="SHF13302.1"/>
    <property type="molecule type" value="Genomic_DNA"/>
</dbReference>
<evidence type="ECO:0000256" key="2">
    <source>
        <dbReference type="ARBA" id="ARBA00022694"/>
    </source>
</evidence>
<evidence type="ECO:0000256" key="4">
    <source>
        <dbReference type="ARBA" id="ARBA00022801"/>
    </source>
</evidence>
<dbReference type="InterPro" id="IPR036397">
    <property type="entry name" value="RNaseH_sf"/>
</dbReference>
<dbReference type="PANTHER" id="PTHR47649:SF1">
    <property type="entry name" value="RIBONUCLEASE D"/>
    <property type="match status" value="1"/>
</dbReference>
<dbReference type="CDD" id="cd06142">
    <property type="entry name" value="RNaseD_exo"/>
    <property type="match status" value="1"/>
</dbReference>
<dbReference type="SUPFAM" id="SSF47819">
    <property type="entry name" value="HRDC-like"/>
    <property type="match status" value="2"/>
</dbReference>
<dbReference type="Gene3D" id="3.30.420.10">
    <property type="entry name" value="Ribonuclease H-like superfamily/Ribonuclease H"/>
    <property type="match status" value="1"/>
</dbReference>
<evidence type="ECO:0000256" key="5">
    <source>
        <dbReference type="ARBA" id="ARBA00022839"/>
    </source>
</evidence>
<evidence type="ECO:0000313" key="8">
    <source>
        <dbReference type="Proteomes" id="UP000242857"/>
    </source>
</evidence>
<keyword evidence="3" id="KW-0540">Nuclease</keyword>
<accession>A0A1M4Z691</accession>
<sequence length="388" mass="42508">MTHWIDTPDALRAHLNPLPTAIGLDTEFIRERTYWPQLALVQIALGDTGQDILLVDPLRPGMPQALAELLSDHRVLKIMHSPSEDLVAFRHTCGALPSPLFDTQAAAALCGLGAGLGYQSLVRVLTGVELAKGETRSDWLRRPLSPAQLAYAADDVRYLHALHRSLQQRLHTLGRMAWLEEDTNRQLAVAADDAADPWPHLAIRSAQFLDAAGQHRLLRLLRWRDEQARRSDKPRSWVLDNELAVTLARQNPPDRQALKALLDATPKAPRALQDALWQAITTPLADEQHAPLARGDTRDKQQLRALQQAVAALAAELGLPEGVLASRKLLESLQDGQGWSGPLAGWRRILLEPRLAPLLPPSAKGGGLIHPLADDNEAPYNAGPAVGV</sequence>
<dbReference type="Pfam" id="PF00570">
    <property type="entry name" value="HRDC"/>
    <property type="match status" value="1"/>
</dbReference>
<dbReference type="InterPro" id="IPR002121">
    <property type="entry name" value="HRDC_dom"/>
</dbReference>
<dbReference type="GO" id="GO:0003676">
    <property type="term" value="F:nucleic acid binding"/>
    <property type="evidence" value="ECO:0007669"/>
    <property type="project" value="InterPro"/>
</dbReference>
<keyword evidence="8" id="KW-1185">Reference proteome</keyword>
<dbReference type="NCBIfam" id="TIGR01388">
    <property type="entry name" value="rnd"/>
    <property type="match status" value="1"/>
</dbReference>
<keyword evidence="5" id="KW-0269">Exonuclease</keyword>
<protein>
    <submittedName>
        <fullName evidence="7">Ribonuclease D</fullName>
    </submittedName>
</protein>
<keyword evidence="1" id="KW-0963">Cytoplasm</keyword>
<keyword evidence="2" id="KW-0819">tRNA processing</keyword>
<dbReference type="SMART" id="SM00474">
    <property type="entry name" value="35EXOc"/>
    <property type="match status" value="1"/>
</dbReference>
<dbReference type="Proteomes" id="UP000242857">
    <property type="component" value="Unassembled WGS sequence"/>
</dbReference>
<dbReference type="InterPro" id="IPR044876">
    <property type="entry name" value="HRDC_dom_sf"/>
</dbReference>